<dbReference type="Pfam" id="PF00583">
    <property type="entry name" value="Acetyltransf_1"/>
    <property type="match status" value="1"/>
</dbReference>
<protein>
    <submittedName>
        <fullName evidence="3">GNAT family N-acetyltransferase</fullName>
    </submittedName>
</protein>
<feature type="compositionally biased region" description="Pro residues" evidence="1">
    <location>
        <begin position="173"/>
        <end position="182"/>
    </location>
</feature>
<dbReference type="InterPro" id="IPR000182">
    <property type="entry name" value="GNAT_dom"/>
</dbReference>
<dbReference type="PANTHER" id="PTHR42791">
    <property type="entry name" value="GNAT FAMILY ACETYLTRANSFERASE"/>
    <property type="match status" value="1"/>
</dbReference>
<dbReference type="RefSeq" id="WP_285449026.1">
    <property type="nucleotide sequence ID" value="NZ_CP127173.1"/>
</dbReference>
<feature type="region of interest" description="Disordered" evidence="1">
    <location>
        <begin position="169"/>
        <end position="202"/>
    </location>
</feature>
<sequence>MSDVRAAAPSELDTVVGVLVAAFQDDPVSRWVFPDDERRRATAHPAFFRAIAEAAFAAGFVDVTTDHSAAILWLPGGDDGDDAPIAGLDAGEHGRLATLLGMMAEREPPGPLWHAQFIGVLPARQRRGVGARLLRHGLARADGEGVPTYLEASSPDSVRLYRRLGFGDHGPAFAPPGGPPMRPMRRPVTDEYSAPSKARRKP</sequence>
<reference evidence="3 4" key="1">
    <citation type="submission" date="2023-06" db="EMBL/GenBank/DDBJ databases">
        <authorList>
            <person name="Oyuntsetseg B."/>
            <person name="Kim S.B."/>
        </authorList>
    </citation>
    <scope>NUCLEOTIDE SEQUENCE [LARGE SCALE GENOMIC DNA]</scope>
    <source>
        <strain evidence="3 4">2-2</strain>
    </source>
</reference>
<feature type="domain" description="N-acetyltransferase" evidence="2">
    <location>
        <begin position="2"/>
        <end position="189"/>
    </location>
</feature>
<evidence type="ECO:0000313" key="4">
    <source>
        <dbReference type="Proteomes" id="UP001227101"/>
    </source>
</evidence>
<evidence type="ECO:0000256" key="1">
    <source>
        <dbReference type="SAM" id="MobiDB-lite"/>
    </source>
</evidence>
<dbReference type="PANTHER" id="PTHR42791:SF1">
    <property type="entry name" value="N-ACETYLTRANSFERASE DOMAIN-CONTAINING PROTEIN"/>
    <property type="match status" value="1"/>
</dbReference>
<proteinExistence type="predicted"/>
<dbReference type="Proteomes" id="UP001227101">
    <property type="component" value="Chromosome"/>
</dbReference>
<name>A0ABY8X9H3_9PSEU</name>
<dbReference type="InterPro" id="IPR016181">
    <property type="entry name" value="Acyl_CoA_acyltransferase"/>
</dbReference>
<evidence type="ECO:0000313" key="3">
    <source>
        <dbReference type="EMBL" id="WIV52646.1"/>
    </source>
</evidence>
<dbReference type="EMBL" id="CP127173">
    <property type="protein sequence ID" value="WIV52646.1"/>
    <property type="molecule type" value="Genomic_DNA"/>
</dbReference>
<dbReference type="SUPFAM" id="SSF55729">
    <property type="entry name" value="Acyl-CoA N-acyltransferases (Nat)"/>
    <property type="match status" value="1"/>
</dbReference>
<dbReference type="Gene3D" id="3.40.630.30">
    <property type="match status" value="1"/>
</dbReference>
<gene>
    <name evidence="3" type="ORF">QP939_27175</name>
</gene>
<keyword evidence="4" id="KW-1185">Reference proteome</keyword>
<evidence type="ECO:0000259" key="2">
    <source>
        <dbReference type="PROSITE" id="PS51186"/>
    </source>
</evidence>
<dbReference type="InterPro" id="IPR052523">
    <property type="entry name" value="Trichothecene_AcTrans"/>
</dbReference>
<dbReference type="CDD" id="cd04301">
    <property type="entry name" value="NAT_SF"/>
    <property type="match status" value="1"/>
</dbReference>
<dbReference type="PROSITE" id="PS51186">
    <property type="entry name" value="GNAT"/>
    <property type="match status" value="1"/>
</dbReference>
<accession>A0ABY8X9H3</accession>
<organism evidence="3 4">
    <name type="scientific">Amycolatopsis nalaikhensis</name>
    <dbReference type="NCBI Taxonomy" id="715472"/>
    <lineage>
        <taxon>Bacteria</taxon>
        <taxon>Bacillati</taxon>
        <taxon>Actinomycetota</taxon>
        <taxon>Actinomycetes</taxon>
        <taxon>Pseudonocardiales</taxon>
        <taxon>Pseudonocardiaceae</taxon>
        <taxon>Amycolatopsis</taxon>
    </lineage>
</organism>